<gene>
    <name evidence="1" type="ORF">QLQ12_20450</name>
</gene>
<dbReference type="Proteomes" id="UP001241758">
    <property type="component" value="Unassembled WGS sequence"/>
</dbReference>
<sequence>MLTAESTGFWRNRYTLSEDGTPVTTWDPSRWSSGGSFELGGRTYTVKSNGWGTRYTMLDDRGAVAAEAERVGRKNWRVLAGGRAYEFRRRSTWSSDQHLVDGERPIGLIKRTSTWNGNLTADLPGLPLPVQVFVLGVQITLFNAAASGGA</sequence>
<reference evidence="1 2" key="1">
    <citation type="submission" date="2023-05" db="EMBL/GenBank/DDBJ databases">
        <title>Actinoplanes sp. NEAU-A12 genome sequencing.</title>
        <authorList>
            <person name="Wang Z.-S."/>
        </authorList>
    </citation>
    <scope>NUCLEOTIDE SEQUENCE [LARGE SCALE GENOMIC DNA]</scope>
    <source>
        <strain evidence="1 2">NEAU-A12</strain>
    </source>
</reference>
<dbReference type="RefSeq" id="WP_282761823.1">
    <property type="nucleotide sequence ID" value="NZ_JASCTH010000013.1"/>
</dbReference>
<accession>A0ABT6WMM3</accession>
<name>A0ABT6WMM3_9ACTN</name>
<dbReference type="EMBL" id="JASCTH010000013">
    <property type="protein sequence ID" value="MDI6100987.1"/>
    <property type="molecule type" value="Genomic_DNA"/>
</dbReference>
<comment type="caution">
    <text evidence="1">The sequence shown here is derived from an EMBL/GenBank/DDBJ whole genome shotgun (WGS) entry which is preliminary data.</text>
</comment>
<evidence type="ECO:0000313" key="2">
    <source>
        <dbReference type="Proteomes" id="UP001241758"/>
    </source>
</evidence>
<protein>
    <submittedName>
        <fullName evidence="1">Uncharacterized protein</fullName>
    </submittedName>
</protein>
<keyword evidence="2" id="KW-1185">Reference proteome</keyword>
<proteinExistence type="predicted"/>
<organism evidence="1 2">
    <name type="scientific">Actinoplanes sandaracinus</name>
    <dbReference type="NCBI Taxonomy" id="3045177"/>
    <lineage>
        <taxon>Bacteria</taxon>
        <taxon>Bacillati</taxon>
        <taxon>Actinomycetota</taxon>
        <taxon>Actinomycetes</taxon>
        <taxon>Micromonosporales</taxon>
        <taxon>Micromonosporaceae</taxon>
        <taxon>Actinoplanes</taxon>
    </lineage>
</organism>
<evidence type="ECO:0000313" key="1">
    <source>
        <dbReference type="EMBL" id="MDI6100987.1"/>
    </source>
</evidence>